<dbReference type="EMBL" id="AQFT01000041">
    <property type="protein sequence ID" value="EMZ33080.1"/>
    <property type="molecule type" value="Genomic_DNA"/>
</dbReference>
<proteinExistence type="predicted"/>
<comment type="caution">
    <text evidence="1">The sequence shown here is derived from an EMBL/GenBank/DDBJ whole genome shotgun (WGS) entry which is preliminary data.</text>
</comment>
<accession>N2B403</accession>
<dbReference type="Proteomes" id="UP000012589">
    <property type="component" value="Unassembled WGS sequence"/>
</dbReference>
<evidence type="ECO:0000313" key="2">
    <source>
        <dbReference type="Proteomes" id="UP000012589"/>
    </source>
</evidence>
<sequence length="56" mass="6478">MQTTNDSSQQNDYSIDQDLRDTLIAISVVARRLARRLEQEANLRQQEGEKGNEQDE</sequence>
<dbReference type="HOGENOM" id="CLU_3007519_0_0_9"/>
<organism evidence="1 2">
    <name type="scientific">Eubacterium plexicaudatum ASF492</name>
    <dbReference type="NCBI Taxonomy" id="1235802"/>
    <lineage>
        <taxon>Bacteria</taxon>
        <taxon>Bacillati</taxon>
        <taxon>Bacillota</taxon>
        <taxon>Clostridia</taxon>
        <taxon>Eubacteriales</taxon>
        <taxon>Eubacteriaceae</taxon>
        <taxon>Eubacterium</taxon>
    </lineage>
</organism>
<keyword evidence="2" id="KW-1185">Reference proteome</keyword>
<reference evidence="1 2" key="1">
    <citation type="journal article" date="2014" name="Genome Announc.">
        <title>Draft genome sequences of the altered schaedler flora, a defined bacterial community from gnotobiotic mice.</title>
        <authorList>
            <person name="Wannemuehler M.J."/>
            <person name="Overstreet A.M."/>
            <person name="Ward D.V."/>
            <person name="Phillips G.J."/>
        </authorList>
    </citation>
    <scope>NUCLEOTIDE SEQUENCE [LARGE SCALE GENOMIC DNA]</scope>
    <source>
        <strain evidence="1 2">ASF492</strain>
    </source>
</reference>
<dbReference type="AlphaFoldDB" id="N2B403"/>
<protein>
    <submittedName>
        <fullName evidence="1">Uncharacterized protein</fullName>
    </submittedName>
</protein>
<evidence type="ECO:0000313" key="1">
    <source>
        <dbReference type="EMBL" id="EMZ33080.1"/>
    </source>
</evidence>
<name>N2B403_9FIRM</name>
<dbReference type="PATRIC" id="fig|1235802.3.peg.1595"/>
<dbReference type="STRING" id="1235802.C823_01498"/>
<gene>
    <name evidence="1" type="ORF">C823_01498</name>
</gene>